<evidence type="ECO:0000313" key="1">
    <source>
        <dbReference type="EMBL" id="MBR7825297.1"/>
    </source>
</evidence>
<dbReference type="RefSeq" id="WP_212516456.1">
    <property type="nucleotide sequence ID" value="NZ_JAGSOH010000005.1"/>
</dbReference>
<reference evidence="1" key="1">
    <citation type="submission" date="2021-04" db="EMBL/GenBank/DDBJ databases">
        <title>Genome based classification of Actinospica acidithermotolerans sp. nov., an actinobacterium isolated from an Indonesian hot spring.</title>
        <authorList>
            <person name="Kusuma A.B."/>
            <person name="Putra K.E."/>
            <person name="Nafisah S."/>
            <person name="Loh J."/>
            <person name="Nouioui I."/>
            <person name="Goodfellow M."/>
        </authorList>
    </citation>
    <scope>NUCLEOTIDE SEQUENCE</scope>
    <source>
        <strain evidence="1">MGRD01-02</strain>
    </source>
</reference>
<keyword evidence="2" id="KW-1185">Reference proteome</keyword>
<name>A0A941IH33_9ACTN</name>
<comment type="caution">
    <text evidence="1">The sequence shown here is derived from an EMBL/GenBank/DDBJ whole genome shotgun (WGS) entry which is preliminary data.</text>
</comment>
<dbReference type="Proteomes" id="UP000676325">
    <property type="component" value="Unassembled WGS sequence"/>
</dbReference>
<organism evidence="1 2">
    <name type="scientific">Actinospica acidithermotolerans</name>
    <dbReference type="NCBI Taxonomy" id="2828514"/>
    <lineage>
        <taxon>Bacteria</taxon>
        <taxon>Bacillati</taxon>
        <taxon>Actinomycetota</taxon>
        <taxon>Actinomycetes</taxon>
        <taxon>Catenulisporales</taxon>
        <taxon>Actinospicaceae</taxon>
        <taxon>Actinospica</taxon>
    </lineage>
</organism>
<proteinExistence type="predicted"/>
<gene>
    <name evidence="1" type="ORF">KDK95_03185</name>
</gene>
<sequence>MNTPEKSLMTSNITDVRQAPLGRLSAPETLDRLRPGGGKVVVAAFNSSL</sequence>
<dbReference type="EMBL" id="JAGSOH010000005">
    <property type="protein sequence ID" value="MBR7825297.1"/>
    <property type="molecule type" value="Genomic_DNA"/>
</dbReference>
<dbReference type="AlphaFoldDB" id="A0A941IH33"/>
<protein>
    <submittedName>
        <fullName evidence="1">Uncharacterized protein</fullName>
    </submittedName>
</protein>
<accession>A0A941IH33</accession>
<evidence type="ECO:0000313" key="2">
    <source>
        <dbReference type="Proteomes" id="UP000676325"/>
    </source>
</evidence>